<gene>
    <name evidence="6" type="ORF">SAMN05216553_106204</name>
</gene>
<dbReference type="GO" id="GO:0000976">
    <property type="term" value="F:transcription cis-regulatory region binding"/>
    <property type="evidence" value="ECO:0007669"/>
    <property type="project" value="TreeGrafter"/>
</dbReference>
<dbReference type="PROSITE" id="PS50977">
    <property type="entry name" value="HTH_TETR_2"/>
    <property type="match status" value="1"/>
</dbReference>
<organism evidence="6 7">
    <name type="scientific">Lentzea fradiae</name>
    <dbReference type="NCBI Taxonomy" id="200378"/>
    <lineage>
        <taxon>Bacteria</taxon>
        <taxon>Bacillati</taxon>
        <taxon>Actinomycetota</taxon>
        <taxon>Actinomycetes</taxon>
        <taxon>Pseudonocardiales</taxon>
        <taxon>Pseudonocardiaceae</taxon>
        <taxon>Lentzea</taxon>
    </lineage>
</organism>
<dbReference type="SUPFAM" id="SSF48498">
    <property type="entry name" value="Tetracyclin repressor-like, C-terminal domain"/>
    <property type="match status" value="1"/>
</dbReference>
<keyword evidence="3" id="KW-0804">Transcription</keyword>
<reference evidence="7" key="1">
    <citation type="submission" date="2016-10" db="EMBL/GenBank/DDBJ databases">
        <authorList>
            <person name="Varghese N."/>
            <person name="Submissions S."/>
        </authorList>
    </citation>
    <scope>NUCLEOTIDE SEQUENCE [LARGE SCALE GENOMIC DNA]</scope>
    <source>
        <strain evidence="7">CGMCC 4.3506</strain>
    </source>
</reference>
<evidence type="ECO:0000256" key="1">
    <source>
        <dbReference type="ARBA" id="ARBA00023015"/>
    </source>
</evidence>
<feature type="DNA-binding region" description="H-T-H motif" evidence="4">
    <location>
        <begin position="37"/>
        <end position="56"/>
    </location>
</feature>
<feature type="domain" description="HTH tetR-type" evidence="5">
    <location>
        <begin position="14"/>
        <end position="74"/>
    </location>
</feature>
<evidence type="ECO:0000256" key="3">
    <source>
        <dbReference type="ARBA" id="ARBA00023163"/>
    </source>
</evidence>
<evidence type="ECO:0000313" key="7">
    <source>
        <dbReference type="Proteomes" id="UP000199623"/>
    </source>
</evidence>
<keyword evidence="2 4" id="KW-0238">DNA-binding</keyword>
<proteinExistence type="predicted"/>
<evidence type="ECO:0000256" key="2">
    <source>
        <dbReference type="ARBA" id="ARBA00023125"/>
    </source>
</evidence>
<dbReference type="Pfam" id="PF13305">
    <property type="entry name" value="TetR_C_33"/>
    <property type="match status" value="1"/>
</dbReference>
<dbReference type="STRING" id="200378.SAMN05216553_106204"/>
<dbReference type="InterPro" id="IPR036271">
    <property type="entry name" value="Tet_transcr_reg_TetR-rel_C_sf"/>
</dbReference>
<dbReference type="Pfam" id="PF00440">
    <property type="entry name" value="TetR_N"/>
    <property type="match status" value="1"/>
</dbReference>
<dbReference type="Proteomes" id="UP000199623">
    <property type="component" value="Unassembled WGS sequence"/>
</dbReference>
<dbReference type="AlphaFoldDB" id="A0A1G7SE05"/>
<dbReference type="GO" id="GO:0003700">
    <property type="term" value="F:DNA-binding transcription factor activity"/>
    <property type="evidence" value="ECO:0007669"/>
    <property type="project" value="TreeGrafter"/>
</dbReference>
<dbReference type="PRINTS" id="PR00455">
    <property type="entry name" value="HTHTETR"/>
</dbReference>
<evidence type="ECO:0000259" key="5">
    <source>
        <dbReference type="PROSITE" id="PS50977"/>
    </source>
</evidence>
<protein>
    <submittedName>
        <fullName evidence="6">Transcriptional regulator, TetR family</fullName>
    </submittedName>
</protein>
<evidence type="ECO:0000256" key="4">
    <source>
        <dbReference type="PROSITE-ProRule" id="PRU00335"/>
    </source>
</evidence>
<name>A0A1G7SE05_9PSEU</name>
<dbReference type="PANTHER" id="PTHR30055:SF220">
    <property type="entry name" value="TETR-FAMILY REGULATORY PROTEIN"/>
    <property type="match status" value="1"/>
</dbReference>
<sequence>MYTVKMSRTGYHHGDLRAGLLASALELVETSGPEQLSLRAVARAAGVSPNAPYNHYADKAALLEALAEHCFDQLRGELAAAVSAADPGDEITAVATAAVRYALGHPGLYRLAVAHLCSDNPRTRAAEDAMKAVVENSVTAATGRPGSAALTAGVWALAQGLTLLLVDGSLKPPPQQDVDEFVREVVQETLTLGRPD</sequence>
<accession>A0A1G7SE05</accession>
<dbReference type="PANTHER" id="PTHR30055">
    <property type="entry name" value="HTH-TYPE TRANSCRIPTIONAL REGULATOR RUTR"/>
    <property type="match status" value="1"/>
</dbReference>
<dbReference type="InterPro" id="IPR025996">
    <property type="entry name" value="MT1864/Rv1816-like_C"/>
</dbReference>
<dbReference type="OrthoDB" id="3173376at2"/>
<dbReference type="InterPro" id="IPR050109">
    <property type="entry name" value="HTH-type_TetR-like_transc_reg"/>
</dbReference>
<dbReference type="SUPFAM" id="SSF46689">
    <property type="entry name" value="Homeodomain-like"/>
    <property type="match status" value="1"/>
</dbReference>
<evidence type="ECO:0000313" key="6">
    <source>
        <dbReference type="EMBL" id="SDG21276.1"/>
    </source>
</evidence>
<keyword evidence="1" id="KW-0805">Transcription regulation</keyword>
<dbReference type="EMBL" id="FNCC01000006">
    <property type="protein sequence ID" value="SDG21276.1"/>
    <property type="molecule type" value="Genomic_DNA"/>
</dbReference>
<keyword evidence="7" id="KW-1185">Reference proteome</keyword>
<dbReference type="Gene3D" id="1.10.357.10">
    <property type="entry name" value="Tetracycline Repressor, domain 2"/>
    <property type="match status" value="1"/>
</dbReference>
<dbReference type="InterPro" id="IPR001647">
    <property type="entry name" value="HTH_TetR"/>
</dbReference>
<dbReference type="InterPro" id="IPR009057">
    <property type="entry name" value="Homeodomain-like_sf"/>
</dbReference>